<dbReference type="EMBL" id="JAIFRP010000030">
    <property type="protein sequence ID" value="KAK2583624.1"/>
    <property type="molecule type" value="Genomic_DNA"/>
</dbReference>
<protein>
    <submittedName>
        <fullName evidence="2">Uncharacterized protein</fullName>
    </submittedName>
</protein>
<sequence length="71" mass="7709">MKFYLLAALLFVAMMAVMSAPVEEEHATHAVEPRANRQARTSCTILGVDTARVTTATVTSEKDLLVDAETN</sequence>
<reference evidence="2" key="2">
    <citation type="journal article" date="2023" name="Commun. Biol.">
        <title>Intrasexual cuticular hydrocarbon dimorphism in a wasp sheds light on hydrocarbon biosynthesis genes in Hymenoptera.</title>
        <authorList>
            <person name="Moris V.C."/>
            <person name="Podsiadlowski L."/>
            <person name="Martin S."/>
            <person name="Oeyen J.P."/>
            <person name="Donath A."/>
            <person name="Petersen M."/>
            <person name="Wilbrandt J."/>
            <person name="Misof B."/>
            <person name="Liedtke D."/>
            <person name="Thamm M."/>
            <person name="Scheiner R."/>
            <person name="Schmitt T."/>
            <person name="Niehuis O."/>
        </authorList>
    </citation>
    <scope>NUCLEOTIDE SEQUENCE</scope>
    <source>
        <strain evidence="2">GBR_01_08_01A</strain>
    </source>
</reference>
<evidence type="ECO:0000313" key="3">
    <source>
        <dbReference type="Proteomes" id="UP001258017"/>
    </source>
</evidence>
<dbReference type="Proteomes" id="UP001258017">
    <property type="component" value="Unassembled WGS sequence"/>
</dbReference>
<name>A0AAD9VR36_9HYME</name>
<accession>A0AAD9VR36</accession>
<reference evidence="2" key="1">
    <citation type="submission" date="2021-08" db="EMBL/GenBank/DDBJ databases">
        <authorList>
            <person name="Misof B."/>
            <person name="Oliver O."/>
            <person name="Podsiadlowski L."/>
            <person name="Donath A."/>
            <person name="Peters R."/>
            <person name="Mayer C."/>
            <person name="Rust J."/>
            <person name="Gunkel S."/>
            <person name="Lesny P."/>
            <person name="Martin S."/>
            <person name="Oeyen J.P."/>
            <person name="Petersen M."/>
            <person name="Panagiotis P."/>
            <person name="Wilbrandt J."/>
            <person name="Tanja T."/>
        </authorList>
    </citation>
    <scope>NUCLEOTIDE SEQUENCE</scope>
    <source>
        <strain evidence="2">GBR_01_08_01A</strain>
        <tissue evidence="2">Thorax + abdomen</tissue>
    </source>
</reference>
<organism evidence="2 3">
    <name type="scientific">Odynerus spinipes</name>
    <dbReference type="NCBI Taxonomy" id="1348599"/>
    <lineage>
        <taxon>Eukaryota</taxon>
        <taxon>Metazoa</taxon>
        <taxon>Ecdysozoa</taxon>
        <taxon>Arthropoda</taxon>
        <taxon>Hexapoda</taxon>
        <taxon>Insecta</taxon>
        <taxon>Pterygota</taxon>
        <taxon>Neoptera</taxon>
        <taxon>Endopterygota</taxon>
        <taxon>Hymenoptera</taxon>
        <taxon>Apocrita</taxon>
        <taxon>Aculeata</taxon>
        <taxon>Vespoidea</taxon>
        <taxon>Vespidae</taxon>
        <taxon>Eumeninae</taxon>
        <taxon>Odynerus</taxon>
    </lineage>
</organism>
<feature type="signal peptide" evidence="1">
    <location>
        <begin position="1"/>
        <end position="19"/>
    </location>
</feature>
<keyword evidence="1" id="KW-0732">Signal</keyword>
<comment type="caution">
    <text evidence="2">The sequence shown here is derived from an EMBL/GenBank/DDBJ whole genome shotgun (WGS) entry which is preliminary data.</text>
</comment>
<keyword evidence="3" id="KW-1185">Reference proteome</keyword>
<gene>
    <name evidence="2" type="ORF">KPH14_009562</name>
</gene>
<feature type="chain" id="PRO_5041984686" evidence="1">
    <location>
        <begin position="20"/>
        <end position="71"/>
    </location>
</feature>
<evidence type="ECO:0000256" key="1">
    <source>
        <dbReference type="SAM" id="SignalP"/>
    </source>
</evidence>
<evidence type="ECO:0000313" key="2">
    <source>
        <dbReference type="EMBL" id="KAK2583624.1"/>
    </source>
</evidence>
<dbReference type="AlphaFoldDB" id="A0AAD9VR36"/>
<proteinExistence type="predicted"/>